<comment type="similarity">
    <text evidence="1">Belongs to the PrpF family.</text>
</comment>
<sequence>MTGASGAGVRCMLMRGGTSKGAYFLAEDLPADRAERDDLLLRIMGSPDARQIDGIGGAHPLTSKVAVVRPVPGHGEPDAVEYLFLQVSVDEALVSDRQNCGNLLAGVGPFAIERGLIPADDGETLVPIRMVNTGGGAVAHVPTPGGVVDYDGGTRIDGVPGTAGGIVLDFEDAAGSSCGSLLPTGRVVDEIDGIAVTLVDNGMPTVVLRASDMGVRGDETPTELEADDALRAALERIRIDAGEQMGLGDVRDATVPKMTMVSAPTGGGTLSTRTFIPHRCHTSIGVLGAASVGVAALLPGSVADGLVVAPDGARLSIEHPTGALEVEIELDGLKVRRTAIVRTARPIMDGIVYPRPRR</sequence>
<gene>
    <name evidence="3" type="ORF">EDD26_1131</name>
</gene>
<evidence type="ECO:0000313" key="4">
    <source>
        <dbReference type="Proteomes" id="UP000275456"/>
    </source>
</evidence>
<organism evidence="3 4">
    <name type="scientific">Agrococcus jenensis</name>
    <dbReference type="NCBI Taxonomy" id="46353"/>
    <lineage>
        <taxon>Bacteria</taxon>
        <taxon>Bacillati</taxon>
        <taxon>Actinomycetota</taxon>
        <taxon>Actinomycetes</taxon>
        <taxon>Micrococcales</taxon>
        <taxon>Microbacteriaceae</taxon>
        <taxon>Agrococcus</taxon>
    </lineage>
</organism>
<dbReference type="Pfam" id="PF04303">
    <property type="entry name" value="PrpF"/>
    <property type="match status" value="1"/>
</dbReference>
<evidence type="ECO:0000313" key="3">
    <source>
        <dbReference type="EMBL" id="ROR65761.1"/>
    </source>
</evidence>
<name>A0A3N2ART5_9MICO</name>
<dbReference type="AlphaFoldDB" id="A0A3N2ART5"/>
<reference evidence="3 4" key="1">
    <citation type="submission" date="2018-11" db="EMBL/GenBank/DDBJ databases">
        <title>Sequencing the genomes of 1000 actinobacteria strains.</title>
        <authorList>
            <person name="Klenk H.-P."/>
        </authorList>
    </citation>
    <scope>NUCLEOTIDE SEQUENCE [LARGE SCALE GENOMIC DNA]</scope>
    <source>
        <strain evidence="3 4">DSM 9580</strain>
    </source>
</reference>
<dbReference type="Proteomes" id="UP000275456">
    <property type="component" value="Unassembled WGS sequence"/>
</dbReference>
<dbReference type="PANTHER" id="PTHR43709:SF3">
    <property type="entry name" value="ISOMERASE YBHH-RELATED"/>
    <property type="match status" value="1"/>
</dbReference>
<dbReference type="InterPro" id="IPR007400">
    <property type="entry name" value="PrpF-like"/>
</dbReference>
<keyword evidence="2" id="KW-0413">Isomerase</keyword>
<dbReference type="GO" id="GO:0016853">
    <property type="term" value="F:isomerase activity"/>
    <property type="evidence" value="ECO:0007669"/>
    <property type="project" value="UniProtKB-KW"/>
</dbReference>
<dbReference type="NCBIfam" id="NF033377">
    <property type="entry name" value="OMA_tautomer"/>
    <property type="match status" value="1"/>
</dbReference>
<evidence type="ECO:0000256" key="2">
    <source>
        <dbReference type="ARBA" id="ARBA00023235"/>
    </source>
</evidence>
<proteinExistence type="inferred from homology"/>
<dbReference type="SUPFAM" id="SSF54506">
    <property type="entry name" value="Diaminopimelate epimerase-like"/>
    <property type="match status" value="2"/>
</dbReference>
<dbReference type="PANTHER" id="PTHR43709">
    <property type="entry name" value="ACONITATE ISOMERASE-RELATED"/>
    <property type="match status" value="1"/>
</dbReference>
<dbReference type="InterPro" id="IPR047687">
    <property type="entry name" value="OMA_tautomer-like"/>
</dbReference>
<dbReference type="Gene3D" id="3.10.310.10">
    <property type="entry name" value="Diaminopimelate Epimerase, Chain A, domain 1"/>
    <property type="match status" value="2"/>
</dbReference>
<comment type="caution">
    <text evidence="3">The sequence shown here is derived from an EMBL/GenBank/DDBJ whole genome shotgun (WGS) entry which is preliminary data.</text>
</comment>
<accession>A0A3N2ART5</accession>
<protein>
    <submittedName>
        <fullName evidence="3">4-oxalomesaconate tautomerase</fullName>
    </submittedName>
</protein>
<evidence type="ECO:0000256" key="1">
    <source>
        <dbReference type="ARBA" id="ARBA00007673"/>
    </source>
</evidence>
<dbReference type="EMBL" id="RKHJ01000001">
    <property type="protein sequence ID" value="ROR65761.1"/>
    <property type="molecule type" value="Genomic_DNA"/>
</dbReference>
<keyword evidence="4" id="KW-1185">Reference proteome</keyword>
<dbReference type="RefSeq" id="WP_245989774.1">
    <property type="nucleotide sequence ID" value="NZ_RKHJ01000001.1"/>
</dbReference>